<dbReference type="STRING" id="272562.CA_C2566"/>
<keyword evidence="2" id="KW-1185">Reference proteome</keyword>
<dbReference type="OrthoDB" id="9792989at2"/>
<keyword evidence="1" id="KW-0808">Transferase</keyword>
<dbReference type="InterPro" id="IPR029063">
    <property type="entry name" value="SAM-dependent_MTases_sf"/>
</dbReference>
<dbReference type="KEGG" id="cac:CA_C2566"/>
<dbReference type="InterPro" id="IPR010719">
    <property type="entry name" value="MnmM_MeTrfase"/>
</dbReference>
<dbReference type="AlphaFoldDB" id="Q97G08"/>
<dbReference type="PANTHER" id="PTHR35276">
    <property type="entry name" value="S-ADENOSYL-L-METHIONINE-DEPENDENT METHYLTRANSFERASES SUPERFAMILY PROTEIN"/>
    <property type="match status" value="1"/>
</dbReference>
<dbReference type="PANTHER" id="PTHR35276:SF1">
    <property type="entry name" value="TRNA (MNM(5)S(2)U34)-METHYLTRANSFERASE, CHLOROPLASTIC"/>
    <property type="match status" value="1"/>
</dbReference>
<proteinExistence type="predicted"/>
<evidence type="ECO:0000313" key="1">
    <source>
        <dbReference type="EMBL" id="AAK80515.1"/>
    </source>
</evidence>
<dbReference type="SUPFAM" id="SSF53335">
    <property type="entry name" value="S-adenosyl-L-methionine-dependent methyltransferases"/>
    <property type="match status" value="1"/>
</dbReference>
<gene>
    <name evidence="1" type="ordered locus">CA_C2566</name>
</gene>
<dbReference type="PATRIC" id="fig|272562.8.peg.2755"/>
<evidence type="ECO:0000313" key="2">
    <source>
        <dbReference type="Proteomes" id="UP000000814"/>
    </source>
</evidence>
<organism evidence="1 2">
    <name type="scientific">Clostridium acetobutylicum (strain ATCC 824 / DSM 792 / JCM 1419 / IAM 19013 / LMG 5710 / NBRC 13948 / NRRL B-527 / VKM B-1787 / 2291 / W)</name>
    <dbReference type="NCBI Taxonomy" id="272562"/>
    <lineage>
        <taxon>Bacteria</taxon>
        <taxon>Bacillati</taxon>
        <taxon>Bacillota</taxon>
        <taxon>Clostridia</taxon>
        <taxon>Eubacteriales</taxon>
        <taxon>Clostridiaceae</taxon>
        <taxon>Clostridium</taxon>
    </lineage>
</organism>
<reference evidence="1 2" key="1">
    <citation type="journal article" date="2001" name="J. Bacteriol.">
        <title>Genome sequence and comparative analysis of the solvent-producing bacterium Clostridium acetobutylicum.</title>
        <authorList>
            <person name="Nolling J."/>
            <person name="Breton G."/>
            <person name="Omelchenko M.V."/>
            <person name="Makarova K.S."/>
            <person name="Zeng Q."/>
            <person name="Gibson R."/>
            <person name="Lee H.M."/>
            <person name="Dubois J."/>
            <person name="Qiu D."/>
            <person name="Hitti J."/>
            <person name="Wolf Y.I."/>
            <person name="Tatusov R.L."/>
            <person name="Sabathe F."/>
            <person name="Doucette-Stamm L."/>
            <person name="Soucaille P."/>
            <person name="Daly M.J."/>
            <person name="Bennett G.N."/>
            <person name="Koonin E.V."/>
            <person name="Smith D.R."/>
        </authorList>
    </citation>
    <scope>NUCLEOTIDE SEQUENCE [LARGE SCALE GENOMIC DNA]</scope>
    <source>
        <strain evidence="2">ATCC 824 / DSM 792 / JCM 1419 / LMG 5710 / VKM B-1787</strain>
    </source>
</reference>
<dbReference type="PIR" id="H97215">
    <property type="entry name" value="H97215"/>
</dbReference>
<dbReference type="RefSeq" id="WP_010965856.1">
    <property type="nucleotide sequence ID" value="NC_003030.1"/>
</dbReference>
<keyword evidence="1" id="KW-0489">Methyltransferase</keyword>
<protein>
    <submittedName>
        <fullName evidence="1">Possible rRNA methylase (SAM-dependent methyltransferase superfamily), YTQB B.subtilis</fullName>
    </submittedName>
</protein>
<dbReference type="HOGENOM" id="CLU_079190_1_0_9"/>
<dbReference type="Gene3D" id="3.40.50.150">
    <property type="entry name" value="Vaccinia Virus protein VP39"/>
    <property type="match status" value="1"/>
</dbReference>
<name>Q97G08_CLOAB</name>
<dbReference type="GO" id="GO:0032259">
    <property type="term" value="P:methylation"/>
    <property type="evidence" value="ECO:0007669"/>
    <property type="project" value="UniProtKB-KW"/>
</dbReference>
<accession>Q97G08</accession>
<dbReference type="Proteomes" id="UP000000814">
    <property type="component" value="Chromosome"/>
</dbReference>
<dbReference type="Pfam" id="PF06962">
    <property type="entry name" value="rRNA_methylase"/>
    <property type="match status" value="1"/>
</dbReference>
<dbReference type="EMBL" id="AE001437">
    <property type="protein sequence ID" value="AAK80515.1"/>
    <property type="molecule type" value="Genomic_DNA"/>
</dbReference>
<dbReference type="eggNOG" id="COG2242">
    <property type="taxonomic scope" value="Bacteria"/>
</dbReference>
<dbReference type="GO" id="GO:0008168">
    <property type="term" value="F:methyltransferase activity"/>
    <property type="evidence" value="ECO:0007669"/>
    <property type="project" value="UniProtKB-KW"/>
</dbReference>
<dbReference type="GeneID" id="44999035"/>
<sequence>MDNFNNSIGISKDILMKVLKPGDTAVDCTAGNGNDTDFLCEIVKDKGRVYAFDIQEKALLSTKRKLEASGNIKIVKLIKDGHENLDKYIRENIKAAVFNLGYLPGESHIITTKSETTLEAVKKLLKLLYRNGVIIINIYHGHEEGRVEKEALYKLCSKLNQRKYNVFKAQFINQVNCPPELLVIERRV</sequence>